<dbReference type="EMBL" id="JASBNA010000007">
    <property type="protein sequence ID" value="KAK7689884.1"/>
    <property type="molecule type" value="Genomic_DNA"/>
</dbReference>
<evidence type="ECO:0000313" key="1">
    <source>
        <dbReference type="EMBL" id="KAK7689884.1"/>
    </source>
</evidence>
<accession>A0AAW0GF10</accession>
<evidence type="ECO:0000313" key="2">
    <source>
        <dbReference type="Proteomes" id="UP001385951"/>
    </source>
</evidence>
<sequence length="112" mass="12785">MELYPPSKARKLTPLDQAAERYNEDMANKASIWYGSHCETHKQTKSNLISHIKEKHGIDVPGNEDLFPDPDRPPPIDPVYVILDDYKDKMELLPHQVLIALNTGRAMFEGDL</sequence>
<name>A0AAW0GF10_9APHY</name>
<proteinExistence type="predicted"/>
<dbReference type="Proteomes" id="UP001385951">
    <property type="component" value="Unassembled WGS sequence"/>
</dbReference>
<keyword evidence="2" id="KW-1185">Reference proteome</keyword>
<gene>
    <name evidence="1" type="ORF">QCA50_006523</name>
</gene>
<dbReference type="AlphaFoldDB" id="A0AAW0GF10"/>
<comment type="caution">
    <text evidence="1">The sequence shown here is derived from an EMBL/GenBank/DDBJ whole genome shotgun (WGS) entry which is preliminary data.</text>
</comment>
<organism evidence="1 2">
    <name type="scientific">Cerrena zonata</name>
    <dbReference type="NCBI Taxonomy" id="2478898"/>
    <lineage>
        <taxon>Eukaryota</taxon>
        <taxon>Fungi</taxon>
        <taxon>Dikarya</taxon>
        <taxon>Basidiomycota</taxon>
        <taxon>Agaricomycotina</taxon>
        <taxon>Agaricomycetes</taxon>
        <taxon>Polyporales</taxon>
        <taxon>Cerrenaceae</taxon>
        <taxon>Cerrena</taxon>
    </lineage>
</organism>
<reference evidence="1 2" key="1">
    <citation type="submission" date="2022-09" db="EMBL/GenBank/DDBJ databases">
        <authorList>
            <person name="Palmer J.M."/>
        </authorList>
    </citation>
    <scope>NUCLEOTIDE SEQUENCE [LARGE SCALE GENOMIC DNA]</scope>
    <source>
        <strain evidence="1 2">DSM 7382</strain>
    </source>
</reference>
<protein>
    <submittedName>
        <fullName evidence="1">Uncharacterized protein</fullName>
    </submittedName>
</protein>